<evidence type="ECO:0000313" key="6">
    <source>
        <dbReference type="Proteomes" id="UP000747110"/>
    </source>
</evidence>
<evidence type="ECO:0000313" key="4">
    <source>
        <dbReference type="EMBL" id="GIL81489.1"/>
    </source>
</evidence>
<feature type="compositionally biased region" description="Acidic residues" evidence="2">
    <location>
        <begin position="310"/>
        <end position="335"/>
    </location>
</feature>
<sequence length="397" mass="40919">MDWLKGSLLAAQKQAQEAAEKAKALAQQASVQARAIAEQASEQAKALAEQATEQAKVFAEQASEKAKQASEKAKVLATAAAEEAQARLQGLAAQATITSSASTSDTDPAELAKYGVTAGLLETVAGMTYSTFSDYPVEMLATTNPMGLASPIPPPGFRLTPWQERHALLVLTRGDQLQGLRFALCPKRMSEEMFWIIYFTLVKTLMPPEAFVKASPMKPAWEVAGQGSLGSASGSIKSLRASTTMPISTNSSTTRLAEEAGPTGAATTPTRTVGAVATGAAAASAATCRTSVEDEGVLVDMGASSHSGDGEGDDEDEDGAEGGEADLDALEDDPELAAYLEEALDVAEEGGDGEGLSDLGSATDDLDDYINQLDAELGGEGGSGDGDMGLPSPPKPV</sequence>
<dbReference type="EMBL" id="BNCQ01000002">
    <property type="protein sequence ID" value="GIL94850.1"/>
    <property type="molecule type" value="Genomic_DNA"/>
</dbReference>
<organism evidence="4 6">
    <name type="scientific">Volvox reticuliferus</name>
    <dbReference type="NCBI Taxonomy" id="1737510"/>
    <lineage>
        <taxon>Eukaryota</taxon>
        <taxon>Viridiplantae</taxon>
        <taxon>Chlorophyta</taxon>
        <taxon>core chlorophytes</taxon>
        <taxon>Chlorophyceae</taxon>
        <taxon>CS clade</taxon>
        <taxon>Chlamydomonadales</taxon>
        <taxon>Volvocaceae</taxon>
        <taxon>Volvox</taxon>
    </lineage>
</organism>
<feature type="compositionally biased region" description="Low complexity" evidence="2">
    <location>
        <begin position="259"/>
        <end position="270"/>
    </location>
</feature>
<accession>A0A8J4CES9</accession>
<name>A0A8J4CES9_9CHLO</name>
<feature type="compositionally biased region" description="Acidic residues" evidence="2">
    <location>
        <begin position="342"/>
        <end position="352"/>
    </location>
</feature>
<feature type="coiled-coil region" evidence="1">
    <location>
        <begin position="8"/>
        <end position="79"/>
    </location>
</feature>
<dbReference type="Pfam" id="PF03909">
    <property type="entry name" value="BSD"/>
    <property type="match status" value="1"/>
</dbReference>
<feature type="domain" description="BSD" evidence="3">
    <location>
        <begin position="163"/>
        <end position="206"/>
    </location>
</feature>
<dbReference type="PANTHER" id="PTHR31923:SF1">
    <property type="entry name" value="BSD DOMAIN-CONTAINING PROTEIN"/>
    <property type="match status" value="1"/>
</dbReference>
<dbReference type="Gene3D" id="1.10.3970.10">
    <property type="entry name" value="BSD domain"/>
    <property type="match status" value="1"/>
</dbReference>
<dbReference type="EMBL" id="BNCP01000021">
    <property type="protein sequence ID" value="GIL81489.1"/>
    <property type="molecule type" value="Genomic_DNA"/>
</dbReference>
<dbReference type="InterPro" id="IPR005607">
    <property type="entry name" value="BSD_dom"/>
</dbReference>
<protein>
    <recommendedName>
        <fullName evidence="3">BSD domain-containing protein</fullName>
    </recommendedName>
</protein>
<evidence type="ECO:0000313" key="5">
    <source>
        <dbReference type="EMBL" id="GIL94850.1"/>
    </source>
</evidence>
<comment type="caution">
    <text evidence="4">The sequence shown here is derived from an EMBL/GenBank/DDBJ whole genome shotgun (WGS) entry which is preliminary data.</text>
</comment>
<dbReference type="PANTHER" id="PTHR31923">
    <property type="entry name" value="BSD DOMAIN-CONTAINING PROTEIN"/>
    <property type="match status" value="1"/>
</dbReference>
<keyword evidence="6" id="KW-1185">Reference proteome</keyword>
<dbReference type="PROSITE" id="PS50858">
    <property type="entry name" value="BSD"/>
    <property type="match status" value="1"/>
</dbReference>
<evidence type="ECO:0000259" key="3">
    <source>
        <dbReference type="PROSITE" id="PS50858"/>
    </source>
</evidence>
<evidence type="ECO:0000256" key="2">
    <source>
        <dbReference type="SAM" id="MobiDB-lite"/>
    </source>
</evidence>
<dbReference type="OrthoDB" id="47923at2759"/>
<gene>
    <name evidence="4" type="ORF">Vretifemale_10546</name>
    <name evidence="5" type="ORF">Vretimale_1010</name>
</gene>
<dbReference type="InterPro" id="IPR035925">
    <property type="entry name" value="BSD_dom_sf"/>
</dbReference>
<feature type="compositionally biased region" description="Polar residues" evidence="2">
    <location>
        <begin position="243"/>
        <end position="255"/>
    </location>
</feature>
<feature type="compositionally biased region" description="Gly residues" evidence="2">
    <location>
        <begin position="378"/>
        <end position="387"/>
    </location>
</feature>
<dbReference type="Proteomes" id="UP000722791">
    <property type="component" value="Unassembled WGS sequence"/>
</dbReference>
<reference evidence="4" key="1">
    <citation type="journal article" date="2021" name="Proc. Natl. Acad. Sci. U.S.A.">
        <title>Three genomes in the algal genus Volvox reveal the fate of a haploid sex-determining region after a transition to homothallism.</title>
        <authorList>
            <person name="Yamamoto K."/>
            <person name="Hamaji T."/>
            <person name="Kawai-Toyooka H."/>
            <person name="Matsuzaki R."/>
            <person name="Takahashi F."/>
            <person name="Nishimura Y."/>
            <person name="Kawachi M."/>
            <person name="Noguchi H."/>
            <person name="Minakuchi Y."/>
            <person name="Umen J.G."/>
            <person name="Toyoda A."/>
            <person name="Nozaki H."/>
        </authorList>
    </citation>
    <scope>NUCLEOTIDE SEQUENCE</scope>
    <source>
        <strain evidence="5">NIES-3785</strain>
        <strain evidence="4">NIES-3786</strain>
    </source>
</reference>
<dbReference type="AlphaFoldDB" id="A0A8J4CES9"/>
<feature type="region of interest" description="Disordered" evidence="2">
    <location>
        <begin position="301"/>
        <end position="397"/>
    </location>
</feature>
<feature type="region of interest" description="Disordered" evidence="2">
    <location>
        <begin position="243"/>
        <end position="270"/>
    </location>
</feature>
<proteinExistence type="predicted"/>
<dbReference type="SUPFAM" id="SSF140383">
    <property type="entry name" value="BSD domain-like"/>
    <property type="match status" value="1"/>
</dbReference>
<evidence type="ECO:0000256" key="1">
    <source>
        <dbReference type="SAM" id="Coils"/>
    </source>
</evidence>
<dbReference type="Proteomes" id="UP000747110">
    <property type="component" value="Unassembled WGS sequence"/>
</dbReference>
<keyword evidence="1" id="KW-0175">Coiled coil</keyword>